<comment type="caution">
    <text evidence="2">The sequence shown here is derived from an EMBL/GenBank/DDBJ whole genome shotgun (WGS) entry which is preliminary data.</text>
</comment>
<gene>
    <name evidence="2" type="ORF">ZIOFF_038181</name>
</gene>
<evidence type="ECO:0000313" key="3">
    <source>
        <dbReference type="Proteomes" id="UP000734854"/>
    </source>
</evidence>
<sequence>MQRKVEVMLLQGKVEPMLKQPINFKYALAIGTALAVGHYSRFEFPEKKNLSIESSSYRLLGVKYLTEDSCTFELGNFCETYHSDDGGWRKYETCGKRLLALEVEADLRDGRRWRGRQHGKRERSKASDQIEAAAGEEIEFGSMERGEGLGEGSRME</sequence>
<reference evidence="2 3" key="1">
    <citation type="submission" date="2020-08" db="EMBL/GenBank/DDBJ databases">
        <title>Plant Genome Project.</title>
        <authorList>
            <person name="Zhang R.-G."/>
        </authorList>
    </citation>
    <scope>NUCLEOTIDE SEQUENCE [LARGE SCALE GENOMIC DNA]</scope>
    <source>
        <tissue evidence="2">Rhizome</tissue>
    </source>
</reference>
<accession>A0A8J5GCI3</accession>
<evidence type="ECO:0000313" key="2">
    <source>
        <dbReference type="EMBL" id="KAG6505815.1"/>
    </source>
</evidence>
<proteinExistence type="predicted"/>
<evidence type="ECO:0000256" key="1">
    <source>
        <dbReference type="SAM" id="MobiDB-lite"/>
    </source>
</evidence>
<feature type="region of interest" description="Disordered" evidence="1">
    <location>
        <begin position="114"/>
        <end position="156"/>
    </location>
</feature>
<organism evidence="2 3">
    <name type="scientific">Zingiber officinale</name>
    <name type="common">Ginger</name>
    <name type="synonym">Amomum zingiber</name>
    <dbReference type="NCBI Taxonomy" id="94328"/>
    <lineage>
        <taxon>Eukaryota</taxon>
        <taxon>Viridiplantae</taxon>
        <taxon>Streptophyta</taxon>
        <taxon>Embryophyta</taxon>
        <taxon>Tracheophyta</taxon>
        <taxon>Spermatophyta</taxon>
        <taxon>Magnoliopsida</taxon>
        <taxon>Liliopsida</taxon>
        <taxon>Zingiberales</taxon>
        <taxon>Zingiberaceae</taxon>
        <taxon>Zingiber</taxon>
    </lineage>
</organism>
<feature type="compositionally biased region" description="Basic and acidic residues" evidence="1">
    <location>
        <begin position="142"/>
        <end position="156"/>
    </location>
</feature>
<dbReference type="AlphaFoldDB" id="A0A8J5GCI3"/>
<dbReference type="EMBL" id="JACMSC010000010">
    <property type="protein sequence ID" value="KAG6505815.1"/>
    <property type="molecule type" value="Genomic_DNA"/>
</dbReference>
<protein>
    <submittedName>
        <fullName evidence="2">Uncharacterized protein</fullName>
    </submittedName>
</protein>
<feature type="compositionally biased region" description="Basic residues" evidence="1">
    <location>
        <begin position="114"/>
        <end position="123"/>
    </location>
</feature>
<dbReference type="Proteomes" id="UP000734854">
    <property type="component" value="Unassembled WGS sequence"/>
</dbReference>
<keyword evidence="3" id="KW-1185">Reference proteome</keyword>
<name>A0A8J5GCI3_ZINOF</name>